<evidence type="ECO:0000256" key="1">
    <source>
        <dbReference type="SAM" id="MobiDB-lite"/>
    </source>
</evidence>
<evidence type="ECO:0000313" key="4">
    <source>
        <dbReference type="EMBL" id="POR50669.1"/>
    </source>
</evidence>
<feature type="region of interest" description="Disordered" evidence="1">
    <location>
        <begin position="486"/>
        <end position="505"/>
    </location>
</feature>
<dbReference type="InterPro" id="IPR048303">
    <property type="entry name" value="Tla3_C"/>
</dbReference>
<dbReference type="Proteomes" id="UP000237381">
    <property type="component" value="Unassembled WGS sequence"/>
</dbReference>
<proteinExistence type="predicted"/>
<protein>
    <submittedName>
        <fullName evidence="4">Uncharacterized protein DUF2875</fullName>
    </submittedName>
</protein>
<dbReference type="RefSeq" id="WP_103705353.1">
    <property type="nucleotide sequence ID" value="NZ_PQGA01000008.1"/>
</dbReference>
<reference evidence="4 5" key="1">
    <citation type="submission" date="2018-01" db="EMBL/GenBank/DDBJ databases">
        <title>Genomic Encyclopedia of Type Strains, Phase III (KMG-III): the genomes of soil and plant-associated and newly described type strains.</title>
        <authorList>
            <person name="Whitman W."/>
        </authorList>
    </citation>
    <scope>NUCLEOTIDE SEQUENCE [LARGE SCALE GENOMIC DNA]</scope>
    <source>
        <strain evidence="4 5">JCM 18070</strain>
    </source>
</reference>
<name>A0A2S4M7T7_9BURK</name>
<organism evidence="4 5">
    <name type="scientific">Paraburkholderia eburnea</name>
    <dbReference type="NCBI Taxonomy" id="1189126"/>
    <lineage>
        <taxon>Bacteria</taxon>
        <taxon>Pseudomonadati</taxon>
        <taxon>Pseudomonadota</taxon>
        <taxon>Betaproteobacteria</taxon>
        <taxon>Burkholderiales</taxon>
        <taxon>Burkholderiaceae</taxon>
        <taxon>Paraburkholderia</taxon>
    </lineage>
</organism>
<evidence type="ECO:0000259" key="2">
    <source>
        <dbReference type="Pfam" id="PF11394"/>
    </source>
</evidence>
<keyword evidence="5" id="KW-1185">Reference proteome</keyword>
<evidence type="ECO:0000313" key="5">
    <source>
        <dbReference type="Proteomes" id="UP000237381"/>
    </source>
</evidence>
<sequence>MMLLAAYGGRAFGRRPALSFFILMVALMVWPFGGQKAAAAAATSATQAGQPGTGAGNAPDTPLDRLEVRGLGITIDQWAQTEIWSHIVKKNATHESFLSRSPSDYPASWTGRSDMSKLVRGLALKLGAGEAVEYTPLPVFVYGPPQHPDNLMGAAFSVNYARQEGSLPFDLFVTEKAINGTGPSLEDVFKFFDANPDVPFALIFCTDGMVTRKLLEKPGSGLIPDGAAVPAVFNSNVALLVSRPHAIDRLRPSIVTKPEDVDTRQTQYDLVKLWNFYWDETDAFDAHYQTELAARGQEGVAPHTMSTTWWRSRVPDLLKHTENKGPGEFAPNPWTPVRWTDWQVRQFDESPVLGYIDRPVSVRLTDEHGHALREKDQASALRDGWSRVVSPGHAATVPRRIFFDTTGDREWVIPLTQALGAEEDAPSTSSVAEGVDVGYRIGNTGISSGAVQIALALIAGYQDGKVSAIVDRSGGQAEIVRVTPPSEAQIKQNHKTRGDNPFLYR</sequence>
<dbReference type="Pfam" id="PF20995">
    <property type="entry name" value="Tla3_C"/>
    <property type="match status" value="1"/>
</dbReference>
<feature type="domain" description="Type VI lipase adapter protein Tla3 N-terminal" evidence="2">
    <location>
        <begin position="66"/>
        <end position="220"/>
    </location>
</feature>
<evidence type="ECO:0000259" key="3">
    <source>
        <dbReference type="Pfam" id="PF20995"/>
    </source>
</evidence>
<accession>A0A2S4M7T7</accession>
<comment type="caution">
    <text evidence="4">The sequence shown here is derived from an EMBL/GenBank/DDBJ whole genome shotgun (WGS) entry which is preliminary data.</text>
</comment>
<dbReference type="InterPro" id="IPR021531">
    <property type="entry name" value="Tla3_N"/>
</dbReference>
<dbReference type="OrthoDB" id="8837296at2"/>
<feature type="domain" description="Type VI lipase adapter protein Tla3 C-terminal" evidence="3">
    <location>
        <begin position="353"/>
        <end position="484"/>
    </location>
</feature>
<dbReference type="AlphaFoldDB" id="A0A2S4M7T7"/>
<gene>
    <name evidence="4" type="ORF">B0G62_108161</name>
</gene>
<dbReference type="Pfam" id="PF11394">
    <property type="entry name" value="Tla3_N"/>
    <property type="match status" value="1"/>
</dbReference>
<dbReference type="EMBL" id="PQGA01000008">
    <property type="protein sequence ID" value="POR50669.1"/>
    <property type="molecule type" value="Genomic_DNA"/>
</dbReference>